<dbReference type="Proteomes" id="UP001155144">
    <property type="component" value="Unassembled WGS sequence"/>
</dbReference>
<gene>
    <name evidence="1" type="ORF">GGP45_003495</name>
</gene>
<comment type="caution">
    <text evidence="1">The sequence shown here is derived from an EMBL/GenBank/DDBJ whole genome shotgun (WGS) entry which is preliminary data.</text>
</comment>
<dbReference type="RefSeq" id="WP_259073873.1">
    <property type="nucleotide sequence ID" value="NZ_JANUAG010000011.1"/>
</dbReference>
<sequence length="72" mass="8407">MGGSSRSAWRKVRNMPSASLELRRRPAWPLVRAHFAWRGVDWGRRWKIFGRPIIQRHCGRRIALGNGLTLRS</sequence>
<protein>
    <submittedName>
        <fullName evidence="1">Uncharacterized protein</fullName>
    </submittedName>
</protein>
<evidence type="ECO:0000313" key="2">
    <source>
        <dbReference type="Proteomes" id="UP001155144"/>
    </source>
</evidence>
<proteinExistence type="predicted"/>
<accession>A0A9X2VB57</accession>
<name>A0A9X2VB57_9BACT</name>
<dbReference type="AlphaFoldDB" id="A0A9X2VB57"/>
<evidence type="ECO:0000313" key="1">
    <source>
        <dbReference type="EMBL" id="MCS4123124.1"/>
    </source>
</evidence>
<dbReference type="EMBL" id="JANUBL010000022">
    <property type="protein sequence ID" value="MCS4123124.1"/>
    <property type="molecule type" value="Genomic_DNA"/>
</dbReference>
<organism evidence="1 2">
    <name type="scientific">Salinibacter ruber</name>
    <dbReference type="NCBI Taxonomy" id="146919"/>
    <lineage>
        <taxon>Bacteria</taxon>
        <taxon>Pseudomonadati</taxon>
        <taxon>Rhodothermota</taxon>
        <taxon>Rhodothermia</taxon>
        <taxon>Rhodothermales</taxon>
        <taxon>Salinibacteraceae</taxon>
        <taxon>Salinibacter</taxon>
    </lineage>
</organism>
<reference evidence="1" key="1">
    <citation type="submission" date="2022-08" db="EMBL/GenBank/DDBJ databases">
        <title>Genomic Encyclopedia of Type Strains, Phase V (KMG-V): Genome sequencing to study the core and pangenomes of soil and plant-associated prokaryotes.</title>
        <authorList>
            <person name="Whitman W."/>
        </authorList>
    </citation>
    <scope>NUCLEOTIDE SEQUENCE</scope>
    <source>
        <strain evidence="1">SP3026</strain>
    </source>
</reference>